<evidence type="ECO:0000313" key="11">
    <source>
        <dbReference type="Proteomes" id="UP000042527"/>
    </source>
</evidence>
<dbReference type="InterPro" id="IPR003753">
    <property type="entry name" value="Exonuc_VII_L"/>
</dbReference>
<dbReference type="CDD" id="cd04489">
    <property type="entry name" value="ExoVII_LU_OBF"/>
    <property type="match status" value="1"/>
</dbReference>
<dbReference type="GO" id="GO:0005737">
    <property type="term" value="C:cytoplasm"/>
    <property type="evidence" value="ECO:0007669"/>
    <property type="project" value="UniProtKB-SubCell"/>
</dbReference>
<accession>A0A0B7GQH9</accession>
<dbReference type="Pfam" id="PF13742">
    <property type="entry name" value="tRNA_anti_2"/>
    <property type="match status" value="1"/>
</dbReference>
<evidence type="ECO:0000256" key="5">
    <source>
        <dbReference type="HAMAP-Rule" id="MF_00378"/>
    </source>
</evidence>
<reference evidence="9" key="2">
    <citation type="submission" date="2015-01" db="EMBL/GenBank/DDBJ databases">
        <authorList>
            <person name="Xiang T."/>
            <person name="Song Y."/>
            <person name="Huang L."/>
            <person name="Wang B."/>
            <person name="Wu P."/>
        </authorList>
    </citation>
    <scope>NUCLEOTIDE SEQUENCE [LARGE SCALE GENOMIC DNA]</scope>
    <source>
        <strain evidence="9">V1</strain>
    </source>
</reference>
<evidence type="ECO:0000313" key="12">
    <source>
        <dbReference type="Proteomes" id="UP000323594"/>
    </source>
</evidence>
<evidence type="ECO:0000259" key="7">
    <source>
        <dbReference type="Pfam" id="PF02601"/>
    </source>
</evidence>
<dbReference type="GO" id="GO:0009318">
    <property type="term" value="C:exodeoxyribonuclease VII complex"/>
    <property type="evidence" value="ECO:0007669"/>
    <property type="project" value="UniProtKB-UniRule"/>
</dbReference>
<feature type="domain" description="Exonuclease VII large subunit C-terminal" evidence="7">
    <location>
        <begin position="314"/>
        <end position="390"/>
    </location>
</feature>
<dbReference type="NCBIfam" id="TIGR00237">
    <property type="entry name" value="xseA"/>
    <property type="match status" value="1"/>
</dbReference>
<keyword evidence="2 5" id="KW-0540">Nuclease</keyword>
<comment type="catalytic activity">
    <reaction evidence="5 6">
        <text>Exonucleolytic cleavage in either 5'- to 3'- or 3'- to 5'-direction to yield nucleoside 5'-phosphates.</text>
        <dbReference type="EC" id="3.1.11.6"/>
    </reaction>
</comment>
<dbReference type="AlphaFoldDB" id="A0A0B7GQH9"/>
<dbReference type="InterPro" id="IPR025824">
    <property type="entry name" value="OB-fold_nuc-bd_dom"/>
</dbReference>
<comment type="similarity">
    <text evidence="5 6">Belongs to the XseA family.</text>
</comment>
<evidence type="ECO:0000256" key="1">
    <source>
        <dbReference type="ARBA" id="ARBA00022490"/>
    </source>
</evidence>
<dbReference type="Proteomes" id="UP000042527">
    <property type="component" value="Unassembled WGS sequence"/>
</dbReference>
<evidence type="ECO:0000259" key="8">
    <source>
        <dbReference type="Pfam" id="PF13742"/>
    </source>
</evidence>
<keyword evidence="3 5" id="KW-0378">Hydrolase</keyword>
<comment type="subunit">
    <text evidence="5">Heterooligomer composed of large and small subunits.</text>
</comment>
<evidence type="ECO:0000313" key="10">
    <source>
        <dbReference type="EMBL" id="QEJ98963.1"/>
    </source>
</evidence>
<evidence type="ECO:0000256" key="3">
    <source>
        <dbReference type="ARBA" id="ARBA00022801"/>
    </source>
</evidence>
<dbReference type="EMBL" id="CDNC01000002">
    <property type="protein sequence ID" value="CEM60693.1"/>
    <property type="molecule type" value="Genomic_DNA"/>
</dbReference>
<gene>
    <name evidence="5 9" type="primary">xseA</name>
    <name evidence="10" type="ORF">FUT82_13835</name>
    <name evidence="9" type="ORF">TPHV1_100013</name>
</gene>
<feature type="domain" description="Exonuclease VII large subunit C-terminal" evidence="7">
    <location>
        <begin position="121"/>
        <end position="298"/>
    </location>
</feature>
<dbReference type="RefSeq" id="WP_024753094.1">
    <property type="nucleotide sequence ID" value="NZ_CDNC01000002.1"/>
</dbReference>
<evidence type="ECO:0000256" key="6">
    <source>
        <dbReference type="RuleBase" id="RU004355"/>
    </source>
</evidence>
<dbReference type="EC" id="3.1.11.6" evidence="5"/>
<sequence>MIKVYSVKEITAEIKALLEGSLSRCTVQGEISNCKPSSTGHLYFALKDDKALLQAVMFKSKLWALNFEPKDGMLVQITGNISVYEQRGSYQIIAEKMQLAGEGDILRLLEERKNKLLREGLFDAEKKKTLPFFPKTIAVITSPTGAAVRDIINVITRRNKKVNILVLPAAVQGAEAAASIIAQLKIVNVHKLASVIIVGRGGGSLEDLLPFSDEQVVRAIAESNIPVISAVGHETDWALSDYVADLRAPTPSAAAELAAPLLDDIINKFTEDREILISLMRARIEHIKLMISGFDPETLEMKFRRIEQPFLLRFDDAKEALLRNFSSRLEKVRHKVNLLQHSIEGANPQTILNRGYAIVRDEQGKTIRDASSVPKRTKLIITPAKGSLEAEVL</sequence>
<comment type="subcellular location">
    <subcellularLocation>
        <location evidence="5 6">Cytoplasm</location>
    </subcellularLocation>
</comment>
<keyword evidence="11" id="KW-1185">Reference proteome</keyword>
<reference evidence="11" key="1">
    <citation type="submission" date="2015-01" db="EMBL/GenBank/DDBJ databases">
        <authorList>
            <person name="Manzoor Shahid"/>
            <person name="Zubair Saima"/>
        </authorList>
    </citation>
    <scope>NUCLEOTIDE SEQUENCE [LARGE SCALE GENOMIC DNA]</scope>
    <source>
        <strain evidence="11">V1</strain>
    </source>
</reference>
<dbReference type="HAMAP" id="MF_00378">
    <property type="entry name" value="Exonuc_7_L"/>
    <property type="match status" value="1"/>
</dbReference>
<keyword evidence="1 5" id="KW-0963">Cytoplasm</keyword>
<dbReference type="GO" id="GO:0006308">
    <property type="term" value="P:DNA catabolic process"/>
    <property type="evidence" value="ECO:0007669"/>
    <property type="project" value="UniProtKB-UniRule"/>
</dbReference>
<dbReference type="Proteomes" id="UP000323594">
    <property type="component" value="Chromosome"/>
</dbReference>
<dbReference type="PANTHER" id="PTHR30008:SF0">
    <property type="entry name" value="EXODEOXYRIBONUCLEASE 7 LARGE SUBUNIT"/>
    <property type="match status" value="1"/>
</dbReference>
<evidence type="ECO:0000256" key="2">
    <source>
        <dbReference type="ARBA" id="ARBA00022722"/>
    </source>
</evidence>
<comment type="function">
    <text evidence="5">Bidirectionally degrades single-stranded DNA into large acid-insoluble oligonucleotides, which are then degraded further into small acid-soluble oligonucleotides.</text>
</comment>
<dbReference type="GO" id="GO:0008855">
    <property type="term" value="F:exodeoxyribonuclease VII activity"/>
    <property type="evidence" value="ECO:0007669"/>
    <property type="project" value="UniProtKB-UniRule"/>
</dbReference>
<keyword evidence="4 5" id="KW-0269">Exonuclease</keyword>
<evidence type="ECO:0000256" key="4">
    <source>
        <dbReference type="ARBA" id="ARBA00022839"/>
    </source>
</evidence>
<feature type="domain" description="OB-fold nucleic acid binding" evidence="8">
    <location>
        <begin position="5"/>
        <end position="98"/>
    </location>
</feature>
<dbReference type="InterPro" id="IPR020579">
    <property type="entry name" value="Exonuc_VII_lsu_C"/>
</dbReference>
<name>A0A0B7GQH9_TREPH</name>
<dbReference type="OrthoDB" id="9802795at2"/>
<dbReference type="Pfam" id="PF02601">
    <property type="entry name" value="Exonuc_VII_L"/>
    <property type="match status" value="2"/>
</dbReference>
<dbReference type="PANTHER" id="PTHR30008">
    <property type="entry name" value="EXODEOXYRIBONUCLEASE 7 LARGE SUBUNIT"/>
    <property type="match status" value="1"/>
</dbReference>
<evidence type="ECO:0000313" key="9">
    <source>
        <dbReference type="EMBL" id="CEM60693.1"/>
    </source>
</evidence>
<proteinExistence type="inferred from homology"/>
<dbReference type="EMBL" id="CP042817">
    <property type="protein sequence ID" value="QEJ98963.1"/>
    <property type="molecule type" value="Genomic_DNA"/>
</dbReference>
<reference evidence="10 12" key="3">
    <citation type="submission" date="2019-08" db="EMBL/GenBank/DDBJ databases">
        <authorList>
            <person name="Kuhnert P."/>
        </authorList>
    </citation>
    <scope>NUCLEOTIDE SEQUENCE [LARGE SCALE GENOMIC DNA]</scope>
    <source>
        <strain evidence="10 12">B36.5</strain>
    </source>
</reference>
<protein>
    <recommendedName>
        <fullName evidence="5">Exodeoxyribonuclease 7 large subunit</fullName>
        <ecNumber evidence="5">3.1.11.6</ecNumber>
    </recommendedName>
    <alternativeName>
        <fullName evidence="5">Exodeoxyribonuclease VII large subunit</fullName>
        <shortName evidence="5">Exonuclease VII large subunit</shortName>
    </alternativeName>
</protein>
<dbReference type="GO" id="GO:0003676">
    <property type="term" value="F:nucleic acid binding"/>
    <property type="evidence" value="ECO:0007669"/>
    <property type="project" value="InterPro"/>
</dbReference>
<organism evidence="9 11">
    <name type="scientific">Treponema phagedenis</name>
    <dbReference type="NCBI Taxonomy" id="162"/>
    <lineage>
        <taxon>Bacteria</taxon>
        <taxon>Pseudomonadati</taxon>
        <taxon>Spirochaetota</taxon>
        <taxon>Spirochaetia</taxon>
        <taxon>Spirochaetales</taxon>
        <taxon>Treponemataceae</taxon>
        <taxon>Treponema</taxon>
    </lineage>
</organism>